<evidence type="ECO:0000256" key="1">
    <source>
        <dbReference type="SAM" id="MobiDB-lite"/>
    </source>
</evidence>
<reference evidence="3" key="1">
    <citation type="journal article" date="2012" name="Nat. Biotechnol.">
        <title>Reference genome sequence of the model plant Setaria.</title>
        <authorList>
            <person name="Bennetzen J.L."/>
            <person name="Schmutz J."/>
            <person name="Wang H."/>
            <person name="Percifield R."/>
            <person name="Hawkins J."/>
            <person name="Pontaroli A.C."/>
            <person name="Estep M."/>
            <person name="Feng L."/>
            <person name="Vaughn J.N."/>
            <person name="Grimwood J."/>
            <person name="Jenkins J."/>
            <person name="Barry K."/>
            <person name="Lindquist E."/>
            <person name="Hellsten U."/>
            <person name="Deshpande S."/>
            <person name="Wang X."/>
            <person name="Wu X."/>
            <person name="Mitros T."/>
            <person name="Triplett J."/>
            <person name="Yang X."/>
            <person name="Ye C.Y."/>
            <person name="Mauro-Herrera M."/>
            <person name="Wang L."/>
            <person name="Li P."/>
            <person name="Sharma M."/>
            <person name="Sharma R."/>
            <person name="Ronald P.C."/>
            <person name="Panaud O."/>
            <person name="Kellogg E.A."/>
            <person name="Brutnell T.P."/>
            <person name="Doust A.N."/>
            <person name="Tuskan G.A."/>
            <person name="Rokhsar D."/>
            <person name="Devos K.M."/>
        </authorList>
    </citation>
    <scope>NUCLEOTIDE SEQUENCE [LARGE SCALE GENOMIC DNA]</scope>
    <source>
        <strain evidence="3">cv. Yugu1</strain>
    </source>
</reference>
<dbReference type="HOGENOM" id="CLU_3377903_0_0_1"/>
<dbReference type="EnsemblPlants" id="KQL30611">
    <property type="protein sequence ID" value="KQL30611"/>
    <property type="gene ID" value="SETIT_020413mg"/>
</dbReference>
<keyword evidence="3" id="KW-1185">Reference proteome</keyword>
<evidence type="ECO:0000313" key="3">
    <source>
        <dbReference type="Proteomes" id="UP000004995"/>
    </source>
</evidence>
<dbReference type="Proteomes" id="UP000004995">
    <property type="component" value="Unassembled WGS sequence"/>
</dbReference>
<dbReference type="AlphaFoldDB" id="K3Z1J5"/>
<dbReference type="Gramene" id="KQL30611">
    <property type="protein sequence ID" value="KQL30611"/>
    <property type="gene ID" value="SETIT_020413mg"/>
</dbReference>
<evidence type="ECO:0000313" key="2">
    <source>
        <dbReference type="EnsemblPlants" id="KQL30611"/>
    </source>
</evidence>
<protein>
    <submittedName>
        <fullName evidence="2">Uncharacterized protein</fullName>
    </submittedName>
</protein>
<reference evidence="2" key="2">
    <citation type="submission" date="2018-08" db="UniProtKB">
        <authorList>
            <consortium name="EnsemblPlants"/>
        </authorList>
    </citation>
    <scope>IDENTIFICATION</scope>
    <source>
        <strain evidence="2">Yugu1</strain>
    </source>
</reference>
<accession>K3Z1J5</accession>
<name>K3Z1J5_SETIT</name>
<dbReference type="InParanoid" id="K3Z1J5"/>
<sequence>MKKPSELLTKKKKKPSELSQCISGGRCSGRKLHM</sequence>
<dbReference type="EMBL" id="AGNK02000452">
    <property type="status" value="NOT_ANNOTATED_CDS"/>
    <property type="molecule type" value="Genomic_DNA"/>
</dbReference>
<proteinExistence type="predicted"/>
<organism evidence="2 3">
    <name type="scientific">Setaria italica</name>
    <name type="common">Foxtail millet</name>
    <name type="synonym">Panicum italicum</name>
    <dbReference type="NCBI Taxonomy" id="4555"/>
    <lineage>
        <taxon>Eukaryota</taxon>
        <taxon>Viridiplantae</taxon>
        <taxon>Streptophyta</taxon>
        <taxon>Embryophyta</taxon>
        <taxon>Tracheophyta</taxon>
        <taxon>Spermatophyta</taxon>
        <taxon>Magnoliopsida</taxon>
        <taxon>Liliopsida</taxon>
        <taxon>Poales</taxon>
        <taxon>Poaceae</taxon>
        <taxon>PACMAD clade</taxon>
        <taxon>Panicoideae</taxon>
        <taxon>Panicodae</taxon>
        <taxon>Paniceae</taxon>
        <taxon>Cenchrinae</taxon>
        <taxon>Setaria</taxon>
    </lineage>
</organism>
<feature type="region of interest" description="Disordered" evidence="1">
    <location>
        <begin position="1"/>
        <end position="34"/>
    </location>
</feature>